<evidence type="ECO:0000313" key="3">
    <source>
        <dbReference type="EMBL" id="OLY78395.1"/>
    </source>
</evidence>
<dbReference type="Proteomes" id="UP000187455">
    <property type="component" value="Unassembled WGS sequence"/>
</dbReference>
<gene>
    <name evidence="3" type="ORF">AYI68_g7557</name>
</gene>
<dbReference type="Pfam" id="PF17919">
    <property type="entry name" value="RT_RNaseH_2"/>
    <property type="match status" value="1"/>
</dbReference>
<sequence>MYNDASNFVIGASIYQNQYDGSKIQIAYYSRKLLPEERTYCTTGKESLSVVTGHRKLSSNNSSQDRGPRSHKFDILAEDSSDLKDDGEYDSGISDSSDSTEHVDTSDKISDDNNFNVSEYPPPSTSLSKIQQIDTKCKILLEYLNKQEFLPKHIAVQSKSY</sequence>
<protein>
    <recommendedName>
        <fullName evidence="2">Reverse transcriptase/retrotransposon-derived protein RNase H-like domain-containing protein</fullName>
    </recommendedName>
</protein>
<evidence type="ECO:0000256" key="1">
    <source>
        <dbReference type="SAM" id="MobiDB-lite"/>
    </source>
</evidence>
<name>A0A1R0GNC6_9FUNG</name>
<dbReference type="SUPFAM" id="SSF56672">
    <property type="entry name" value="DNA/RNA polymerases"/>
    <property type="match status" value="1"/>
</dbReference>
<feature type="compositionally biased region" description="Basic and acidic residues" evidence="1">
    <location>
        <begin position="99"/>
        <end position="111"/>
    </location>
</feature>
<dbReference type="EMBL" id="LSSL01006540">
    <property type="protein sequence ID" value="OLY78395.1"/>
    <property type="molecule type" value="Genomic_DNA"/>
</dbReference>
<dbReference type="InterPro" id="IPR041577">
    <property type="entry name" value="RT_RNaseH_2"/>
</dbReference>
<evidence type="ECO:0000313" key="4">
    <source>
        <dbReference type="Proteomes" id="UP000187455"/>
    </source>
</evidence>
<dbReference type="STRING" id="133383.A0A1R0GNC6"/>
<accession>A0A1R0GNC6</accession>
<evidence type="ECO:0000259" key="2">
    <source>
        <dbReference type="Pfam" id="PF17919"/>
    </source>
</evidence>
<feature type="domain" description="Reverse transcriptase/retrotransposon-derived protein RNase H-like" evidence="2">
    <location>
        <begin position="2"/>
        <end position="57"/>
    </location>
</feature>
<dbReference type="AlphaFoldDB" id="A0A1R0GNC6"/>
<feature type="compositionally biased region" description="Basic and acidic residues" evidence="1">
    <location>
        <begin position="66"/>
        <end position="86"/>
    </location>
</feature>
<feature type="region of interest" description="Disordered" evidence="1">
    <location>
        <begin position="52"/>
        <end position="128"/>
    </location>
</feature>
<proteinExistence type="predicted"/>
<organism evidence="3 4">
    <name type="scientific">Smittium mucronatum</name>
    <dbReference type="NCBI Taxonomy" id="133383"/>
    <lineage>
        <taxon>Eukaryota</taxon>
        <taxon>Fungi</taxon>
        <taxon>Fungi incertae sedis</taxon>
        <taxon>Zoopagomycota</taxon>
        <taxon>Kickxellomycotina</taxon>
        <taxon>Harpellomycetes</taxon>
        <taxon>Harpellales</taxon>
        <taxon>Legeriomycetaceae</taxon>
        <taxon>Smittium</taxon>
    </lineage>
</organism>
<comment type="caution">
    <text evidence="3">The sequence shown here is derived from an EMBL/GenBank/DDBJ whole genome shotgun (WGS) entry which is preliminary data.</text>
</comment>
<keyword evidence="4" id="KW-1185">Reference proteome</keyword>
<dbReference type="InterPro" id="IPR043502">
    <property type="entry name" value="DNA/RNA_pol_sf"/>
</dbReference>
<reference evidence="3 4" key="1">
    <citation type="journal article" date="2016" name="Mol. Biol. Evol.">
        <title>Genome-Wide Survey of Gut Fungi (Harpellales) Reveals the First Horizontally Transferred Ubiquitin Gene from a Mosquito Host.</title>
        <authorList>
            <person name="Wang Y."/>
            <person name="White M.M."/>
            <person name="Kvist S."/>
            <person name="Moncalvo J.M."/>
        </authorList>
    </citation>
    <scope>NUCLEOTIDE SEQUENCE [LARGE SCALE GENOMIC DNA]</scope>
    <source>
        <strain evidence="3 4">ALG-7-W6</strain>
    </source>
</reference>